<accession>A0A4R1QEB8</accession>
<dbReference type="RefSeq" id="WP_132948283.1">
    <property type="nucleotide sequence ID" value="NZ_BSVG01000002.1"/>
</dbReference>
<sequence length="125" mass="14586">MFALIVSAVIGIIAIFASLFVKFELERAIGKRKKIFLLHFANICITNVVIASSYYIFSGMFETNSQSFYIVYLASLECLLPVYVVCYLLYEQYERTKKKYTISEDKKVLYIKPKYLAMKHYKKTS</sequence>
<organism evidence="2 3">
    <name type="scientific">Thermolongibacillus altinsuensis</name>
    <dbReference type="NCBI Taxonomy" id="575256"/>
    <lineage>
        <taxon>Bacteria</taxon>
        <taxon>Bacillati</taxon>
        <taxon>Bacillota</taxon>
        <taxon>Bacilli</taxon>
        <taxon>Bacillales</taxon>
        <taxon>Anoxybacillaceae</taxon>
        <taxon>Thermolongibacillus</taxon>
    </lineage>
</organism>
<comment type="caution">
    <text evidence="2">The sequence shown here is derived from an EMBL/GenBank/DDBJ whole genome shotgun (WGS) entry which is preliminary data.</text>
</comment>
<feature type="transmembrane region" description="Helical" evidence="1">
    <location>
        <begin position="69"/>
        <end position="90"/>
    </location>
</feature>
<feature type="transmembrane region" description="Helical" evidence="1">
    <location>
        <begin position="35"/>
        <end position="57"/>
    </location>
</feature>
<keyword evidence="1" id="KW-0812">Transmembrane</keyword>
<keyword evidence="1" id="KW-0472">Membrane</keyword>
<dbReference type="AlphaFoldDB" id="A0A4R1QEB8"/>
<gene>
    <name evidence="2" type="ORF">EDD69_10682</name>
</gene>
<proteinExistence type="predicted"/>
<evidence type="ECO:0000256" key="1">
    <source>
        <dbReference type="SAM" id="Phobius"/>
    </source>
</evidence>
<name>A0A4R1QEB8_9BACL</name>
<evidence type="ECO:0000313" key="3">
    <source>
        <dbReference type="Proteomes" id="UP000295658"/>
    </source>
</evidence>
<keyword evidence="1" id="KW-1133">Transmembrane helix</keyword>
<dbReference type="Proteomes" id="UP000295658">
    <property type="component" value="Unassembled WGS sequence"/>
</dbReference>
<evidence type="ECO:0000313" key="2">
    <source>
        <dbReference type="EMBL" id="TCL49730.1"/>
    </source>
</evidence>
<feature type="transmembrane region" description="Helical" evidence="1">
    <location>
        <begin position="6"/>
        <end position="23"/>
    </location>
</feature>
<keyword evidence="3" id="KW-1185">Reference proteome</keyword>
<dbReference type="OrthoDB" id="2695554at2"/>
<dbReference type="EMBL" id="SLUL01000006">
    <property type="protein sequence ID" value="TCL49730.1"/>
    <property type="molecule type" value="Genomic_DNA"/>
</dbReference>
<protein>
    <submittedName>
        <fullName evidence="2">Uncharacterized protein</fullName>
    </submittedName>
</protein>
<reference evidence="2 3" key="1">
    <citation type="submission" date="2019-03" db="EMBL/GenBank/DDBJ databases">
        <title>Genomic Encyclopedia of Type Strains, Phase IV (KMG-IV): sequencing the most valuable type-strain genomes for metagenomic binning, comparative biology and taxonomic classification.</title>
        <authorList>
            <person name="Goeker M."/>
        </authorList>
    </citation>
    <scope>NUCLEOTIDE SEQUENCE [LARGE SCALE GENOMIC DNA]</scope>
    <source>
        <strain evidence="2 3">DSM 24979</strain>
    </source>
</reference>